<feature type="compositionally biased region" description="Gly residues" evidence="1">
    <location>
        <begin position="262"/>
        <end position="272"/>
    </location>
</feature>
<sequence length="487" mass="49958">MLLALYLIARRCFRPPAAALTPMGNPLPLQLHAYLPEAATLGRRVLVVGDIHGCYEELLDLLDKCSYAPGEDVLVLVGDLVNKGPRSAEVLRFVRDGGPLVFAVRGNHDDSSLAAYTRLSSGDGPAVRQRYAWARDLDASLATVLEQLPFTLRLPAYDALVVHAGLVPNIPVGEQRMMDLLHMRNVKPASGAAAEAPGPDGGALGSLALSSGEEVEAEGEEEAGEVDRGVAGKGEEGGGSPRGVCQAAAAGSLATSDDASSGGTGGGDGGSSGSAAPSRTGASSGGPSRSSSGAPAGQTSWHAALLAYAQLGMSEEEQRQGRSSSSSNGGGAPDSVQAAAAASGVPAAASTQQQQQALRRPQWPPPQQQPQAPREAPAAQQHWIAAADKVPGGLAWASAWEGPPHVFFGHDARRLVQLERCATGLDGGCVYGNTLCAAILPPLDASGAPAVEAARPPPDARRFQLCTGLPAFLVSVPARQVWCEPGK</sequence>
<feature type="compositionally biased region" description="Acidic residues" evidence="1">
    <location>
        <begin position="213"/>
        <end position="224"/>
    </location>
</feature>
<dbReference type="GO" id="GO:0016791">
    <property type="term" value="F:phosphatase activity"/>
    <property type="evidence" value="ECO:0007669"/>
    <property type="project" value="TreeGrafter"/>
</dbReference>
<dbReference type="Gene3D" id="3.60.21.10">
    <property type="match status" value="2"/>
</dbReference>
<dbReference type="GO" id="GO:0005737">
    <property type="term" value="C:cytoplasm"/>
    <property type="evidence" value="ECO:0007669"/>
    <property type="project" value="TreeGrafter"/>
</dbReference>
<feature type="compositionally biased region" description="Low complexity" evidence="1">
    <location>
        <begin position="321"/>
        <end position="361"/>
    </location>
</feature>
<evidence type="ECO:0000313" key="5">
    <source>
        <dbReference type="Proteomes" id="UP000008141"/>
    </source>
</evidence>
<proteinExistence type="predicted"/>
<dbReference type="KEGG" id="cvr:CHLNCDRAFT_141323"/>
<dbReference type="OMA" id="FENDGMA"/>
<dbReference type="Proteomes" id="UP000008141">
    <property type="component" value="Unassembled WGS sequence"/>
</dbReference>
<feature type="compositionally biased region" description="Basic and acidic residues" evidence="1">
    <location>
        <begin position="225"/>
        <end position="236"/>
    </location>
</feature>
<feature type="signal peptide" evidence="2">
    <location>
        <begin position="1"/>
        <end position="19"/>
    </location>
</feature>
<dbReference type="OrthoDB" id="10267127at2759"/>
<dbReference type="EMBL" id="GL433867">
    <property type="protein sequence ID" value="EFN51179.1"/>
    <property type="molecule type" value="Genomic_DNA"/>
</dbReference>
<dbReference type="InterPro" id="IPR029052">
    <property type="entry name" value="Metallo-depent_PP-like"/>
</dbReference>
<feature type="region of interest" description="Disordered" evidence="1">
    <location>
        <begin position="190"/>
        <end position="298"/>
    </location>
</feature>
<reference evidence="4 5" key="1">
    <citation type="journal article" date="2010" name="Plant Cell">
        <title>The Chlorella variabilis NC64A genome reveals adaptation to photosymbiosis, coevolution with viruses, and cryptic sex.</title>
        <authorList>
            <person name="Blanc G."/>
            <person name="Duncan G."/>
            <person name="Agarkova I."/>
            <person name="Borodovsky M."/>
            <person name="Gurnon J."/>
            <person name="Kuo A."/>
            <person name="Lindquist E."/>
            <person name="Lucas S."/>
            <person name="Pangilinan J."/>
            <person name="Polle J."/>
            <person name="Salamov A."/>
            <person name="Terry A."/>
            <person name="Yamada T."/>
            <person name="Dunigan D.D."/>
            <person name="Grigoriev I.V."/>
            <person name="Claverie J.M."/>
            <person name="Van Etten J.L."/>
        </authorList>
    </citation>
    <scope>NUCLEOTIDE SEQUENCE [LARGE SCALE GENOMIC DNA]</scope>
    <source>
        <strain evidence="4 5">NC64A</strain>
    </source>
</reference>
<dbReference type="GeneID" id="17350596"/>
<dbReference type="GO" id="GO:0000298">
    <property type="term" value="F:endopolyphosphatase activity"/>
    <property type="evidence" value="ECO:0007669"/>
    <property type="project" value="TreeGrafter"/>
</dbReference>
<keyword evidence="2" id="KW-0732">Signal</keyword>
<dbReference type="AlphaFoldDB" id="E1ZSM2"/>
<dbReference type="RefSeq" id="XP_005843281.1">
    <property type="nucleotide sequence ID" value="XM_005843219.1"/>
</dbReference>
<dbReference type="GO" id="GO:0006798">
    <property type="term" value="P:polyphosphate catabolic process"/>
    <property type="evidence" value="ECO:0007669"/>
    <property type="project" value="TreeGrafter"/>
</dbReference>
<keyword evidence="5" id="KW-1185">Reference proteome</keyword>
<dbReference type="PANTHER" id="PTHR42850:SF4">
    <property type="entry name" value="ZINC-DEPENDENT ENDOPOLYPHOSPHATASE"/>
    <property type="match status" value="1"/>
</dbReference>
<dbReference type="CDD" id="cd00144">
    <property type="entry name" value="MPP_PPP_family"/>
    <property type="match status" value="1"/>
</dbReference>
<evidence type="ECO:0000259" key="3">
    <source>
        <dbReference type="Pfam" id="PF00149"/>
    </source>
</evidence>
<dbReference type="PANTHER" id="PTHR42850">
    <property type="entry name" value="METALLOPHOSPHOESTERASE"/>
    <property type="match status" value="1"/>
</dbReference>
<accession>E1ZSM2</accession>
<evidence type="ECO:0000313" key="4">
    <source>
        <dbReference type="EMBL" id="EFN51179.1"/>
    </source>
</evidence>
<evidence type="ECO:0000256" key="1">
    <source>
        <dbReference type="SAM" id="MobiDB-lite"/>
    </source>
</evidence>
<organism evidence="5">
    <name type="scientific">Chlorella variabilis</name>
    <name type="common">Green alga</name>
    <dbReference type="NCBI Taxonomy" id="554065"/>
    <lineage>
        <taxon>Eukaryota</taxon>
        <taxon>Viridiplantae</taxon>
        <taxon>Chlorophyta</taxon>
        <taxon>core chlorophytes</taxon>
        <taxon>Trebouxiophyceae</taxon>
        <taxon>Chlorellales</taxon>
        <taxon>Chlorellaceae</taxon>
        <taxon>Chlorella clade</taxon>
        <taxon>Chlorella</taxon>
    </lineage>
</organism>
<feature type="region of interest" description="Disordered" evidence="1">
    <location>
        <begin position="313"/>
        <end position="381"/>
    </location>
</feature>
<evidence type="ECO:0000256" key="2">
    <source>
        <dbReference type="SAM" id="SignalP"/>
    </source>
</evidence>
<feature type="compositionally biased region" description="Low complexity" evidence="1">
    <location>
        <begin position="273"/>
        <end position="297"/>
    </location>
</feature>
<feature type="domain" description="Calcineurin-like phosphoesterase" evidence="3">
    <location>
        <begin position="44"/>
        <end position="165"/>
    </location>
</feature>
<gene>
    <name evidence="4" type="ORF">CHLNCDRAFT_141323</name>
</gene>
<dbReference type="eggNOG" id="KOG0371">
    <property type="taxonomic scope" value="Eukaryota"/>
</dbReference>
<dbReference type="InParanoid" id="E1ZSM2"/>
<feature type="chain" id="PRO_5003156670" description="Calcineurin-like phosphoesterase domain-containing protein" evidence="2">
    <location>
        <begin position="20"/>
        <end position="487"/>
    </location>
</feature>
<dbReference type="STRING" id="554065.E1ZSM2"/>
<feature type="compositionally biased region" description="Low complexity" evidence="1">
    <location>
        <begin position="369"/>
        <end position="381"/>
    </location>
</feature>
<dbReference type="InterPro" id="IPR004843">
    <property type="entry name" value="Calcineurin-like_PHP"/>
</dbReference>
<dbReference type="SUPFAM" id="SSF56300">
    <property type="entry name" value="Metallo-dependent phosphatases"/>
    <property type="match status" value="1"/>
</dbReference>
<dbReference type="InterPro" id="IPR050126">
    <property type="entry name" value="Ap4A_hydrolase"/>
</dbReference>
<protein>
    <recommendedName>
        <fullName evidence="3">Calcineurin-like phosphoesterase domain-containing protein</fullName>
    </recommendedName>
</protein>
<name>E1ZSM2_CHLVA</name>
<dbReference type="Pfam" id="PF00149">
    <property type="entry name" value="Metallophos"/>
    <property type="match status" value="1"/>
</dbReference>